<comment type="caution">
    <text evidence="1">The sequence shown here is derived from an EMBL/GenBank/DDBJ whole genome shotgun (WGS) entry which is preliminary data.</text>
</comment>
<sequence length="123" mass="14004">MRFAWVLGLSIGLLAGACAKKGGEVDTTKDVYTEEEAPKVQIEVLNGVSREIPWAEVPESQRWFTEYGDHGTYKLRVPIVKVIIFSRDKEGKPVPPEQGWRVEYEEVGLNPKHWRHAYAGKDH</sequence>
<dbReference type="PROSITE" id="PS51257">
    <property type="entry name" value="PROKAR_LIPOPROTEIN"/>
    <property type="match status" value="1"/>
</dbReference>
<dbReference type="RefSeq" id="WP_153824267.1">
    <property type="nucleotide sequence ID" value="NZ_WJIE01000018.1"/>
</dbReference>
<dbReference type="Proteomes" id="UP000440224">
    <property type="component" value="Unassembled WGS sequence"/>
</dbReference>
<evidence type="ECO:0008006" key="3">
    <source>
        <dbReference type="Google" id="ProtNLM"/>
    </source>
</evidence>
<dbReference type="EMBL" id="WJIE01000018">
    <property type="protein sequence ID" value="MRG97482.1"/>
    <property type="molecule type" value="Genomic_DNA"/>
</dbReference>
<name>A0A6N7PZ38_9BACT</name>
<keyword evidence="2" id="KW-1185">Reference proteome</keyword>
<dbReference type="AlphaFoldDB" id="A0A6N7PZ38"/>
<organism evidence="1 2">
    <name type="scientific">Polyangium spumosum</name>
    <dbReference type="NCBI Taxonomy" id="889282"/>
    <lineage>
        <taxon>Bacteria</taxon>
        <taxon>Pseudomonadati</taxon>
        <taxon>Myxococcota</taxon>
        <taxon>Polyangia</taxon>
        <taxon>Polyangiales</taxon>
        <taxon>Polyangiaceae</taxon>
        <taxon>Polyangium</taxon>
    </lineage>
</organism>
<gene>
    <name evidence="1" type="ORF">GF068_36975</name>
</gene>
<evidence type="ECO:0000313" key="2">
    <source>
        <dbReference type="Proteomes" id="UP000440224"/>
    </source>
</evidence>
<proteinExistence type="predicted"/>
<accession>A0A6N7PZ38</accession>
<evidence type="ECO:0000313" key="1">
    <source>
        <dbReference type="EMBL" id="MRG97482.1"/>
    </source>
</evidence>
<protein>
    <recommendedName>
        <fullName evidence="3">Lipoprotein</fullName>
    </recommendedName>
</protein>
<dbReference type="OrthoDB" id="9869776at2"/>
<reference evidence="1 2" key="1">
    <citation type="submission" date="2019-10" db="EMBL/GenBank/DDBJ databases">
        <title>A soil myxobacterium in the family Polyangiaceae.</title>
        <authorList>
            <person name="Li Y."/>
            <person name="Wang J."/>
        </authorList>
    </citation>
    <scope>NUCLEOTIDE SEQUENCE [LARGE SCALE GENOMIC DNA]</scope>
    <source>
        <strain evidence="1 2">DSM 14734</strain>
    </source>
</reference>